<dbReference type="PROSITE" id="PS01124">
    <property type="entry name" value="HTH_ARAC_FAMILY_2"/>
    <property type="match status" value="1"/>
</dbReference>
<keyword evidence="2" id="KW-0238">DNA-binding</keyword>
<dbReference type="SMART" id="SM00342">
    <property type="entry name" value="HTH_ARAC"/>
    <property type="match status" value="1"/>
</dbReference>
<dbReference type="GO" id="GO:0043565">
    <property type="term" value="F:sequence-specific DNA binding"/>
    <property type="evidence" value="ECO:0007669"/>
    <property type="project" value="InterPro"/>
</dbReference>
<reference evidence="5 6" key="1">
    <citation type="submission" date="2019-05" db="EMBL/GenBank/DDBJ databases">
        <title>Genome sequence of Klebsiella sp strain TOUT106.</title>
        <authorList>
            <person name="Rahi P."/>
            <person name="Chaudhari D."/>
        </authorList>
    </citation>
    <scope>NUCLEOTIDE SEQUENCE [LARGE SCALE GENOMIC DNA]</scope>
    <source>
        <strain evidence="5 6">TOUT106</strain>
    </source>
</reference>
<dbReference type="PANTHER" id="PTHR43280">
    <property type="entry name" value="ARAC-FAMILY TRANSCRIPTIONAL REGULATOR"/>
    <property type="match status" value="1"/>
</dbReference>
<dbReference type="SUPFAM" id="SSF46689">
    <property type="entry name" value="Homeodomain-like"/>
    <property type="match status" value="2"/>
</dbReference>
<organism evidence="5 6">
    <name type="scientific">Klebsiella indica</name>
    <dbReference type="NCBI Taxonomy" id="2582917"/>
    <lineage>
        <taxon>Bacteria</taxon>
        <taxon>Pseudomonadati</taxon>
        <taxon>Pseudomonadota</taxon>
        <taxon>Gammaproteobacteria</taxon>
        <taxon>Enterobacterales</taxon>
        <taxon>Enterobacteriaceae</taxon>
        <taxon>Klebsiella/Raoultella group</taxon>
        <taxon>Klebsiella</taxon>
    </lineage>
</organism>
<comment type="caution">
    <text evidence="5">The sequence shown here is derived from an EMBL/GenBank/DDBJ whole genome shotgun (WGS) entry which is preliminary data.</text>
</comment>
<evidence type="ECO:0000256" key="1">
    <source>
        <dbReference type="ARBA" id="ARBA00023015"/>
    </source>
</evidence>
<gene>
    <name evidence="5" type="ORF">FE839_09590</name>
</gene>
<protein>
    <submittedName>
        <fullName evidence="5">Helix-turn-helix domain-containing protein</fullName>
    </submittedName>
</protein>
<keyword evidence="3" id="KW-0804">Transcription</keyword>
<evidence type="ECO:0000256" key="2">
    <source>
        <dbReference type="ARBA" id="ARBA00023125"/>
    </source>
</evidence>
<dbReference type="Gene3D" id="2.60.40.1500">
    <property type="entry name" value="Glycosyl hydrolase domain, family 39"/>
    <property type="match status" value="1"/>
</dbReference>
<name>A0A5R9LIW9_9ENTR</name>
<dbReference type="Pfam" id="PF12833">
    <property type="entry name" value="HTH_18"/>
    <property type="match status" value="1"/>
</dbReference>
<feature type="domain" description="HTH araC/xylS-type" evidence="4">
    <location>
        <begin position="171"/>
        <end position="269"/>
    </location>
</feature>
<dbReference type="GO" id="GO:0003700">
    <property type="term" value="F:DNA-binding transcription factor activity"/>
    <property type="evidence" value="ECO:0007669"/>
    <property type="project" value="InterPro"/>
</dbReference>
<dbReference type="Gene3D" id="3.20.20.80">
    <property type="entry name" value="Glycosidases"/>
    <property type="match status" value="1"/>
</dbReference>
<keyword evidence="6" id="KW-1185">Reference proteome</keyword>
<dbReference type="AlphaFoldDB" id="A0A5R9LIW9"/>
<dbReference type="Gene3D" id="1.10.10.60">
    <property type="entry name" value="Homeodomain-like"/>
    <property type="match status" value="2"/>
</dbReference>
<sequence>MLSNWKITMSELAEEFSLQFLNVISQSFPPENRLQIILILRGEVVLNLAGEAGQVLRDNEAQIINFNTAFRVSGERDNIIIIISISPFLLFNRPGGLNPFNFSIDAHRFPEQAAMIGERVKNVAMLWLKQNSETWRLEAIRFLLDIVCLLLRYFKSSAPVHQANRLSLRISKAVSWMREHYQEDISLNLIASLLHVTSAHLSRQFSAEVGQNFRTFLTELRFEHAVKEIALTSRPISQIVSDNKFCSMHRFSLLFRERYGLTPGDWRKGVKAGAIVPAIDKSISMEMPKTREVSSVMLFSLLSQASSATNQLDHKEELNLKIERITPSFSGEIDKVKSRCYVIAVGSFTELLKEHVQQQLICLSSGLKNIQVEINDPLEEIFPLQNIHTGELNPTWSPWSNLDIALNFLKKMNLQLVVRLSAISERIARIEEFILHSLLLLGEEYLRGWSFLLEYSMCNGEISCEMTQKQLQLIRDLLPNASVGLAWFNDKNGVSLPPVELLKEIEFIAFSIISNEHDDQLNSPEFKPLENNKVAQVQIDEIIQLLKKHNLHCQLYLQSWSTLTGNTLMINGPFFRGALLMDMLLSLPEEVVMVGLWLNSEQQKEVCVSNTINNNSLSLFFSGMTKRPVFHIVSIKERLNGVICDTGSDWIATRTGNTRQLLLLNAVTINPLLSVQQHFLNDYSKRFTIQLDLGEPGIWRIKKWVFDQKNGALYHQYGLHPTRYDRDEETMRYITLRSEPTLSVHDEFIVRNWSTEITMDINAVCLLELIKIAR</sequence>
<proteinExistence type="predicted"/>
<evidence type="ECO:0000256" key="3">
    <source>
        <dbReference type="ARBA" id="ARBA00023163"/>
    </source>
</evidence>
<dbReference type="PANTHER" id="PTHR43280:SF2">
    <property type="entry name" value="HTH-TYPE TRANSCRIPTIONAL REGULATOR EXSA"/>
    <property type="match status" value="1"/>
</dbReference>
<evidence type="ECO:0000259" key="4">
    <source>
        <dbReference type="PROSITE" id="PS01124"/>
    </source>
</evidence>
<dbReference type="InterPro" id="IPR018060">
    <property type="entry name" value="HTH_AraC"/>
</dbReference>
<keyword evidence="1" id="KW-0805">Transcription regulation</keyword>
<dbReference type="InterPro" id="IPR009057">
    <property type="entry name" value="Homeodomain-like_sf"/>
</dbReference>
<evidence type="ECO:0000313" key="5">
    <source>
        <dbReference type="EMBL" id="TLV19222.1"/>
    </source>
</evidence>
<evidence type="ECO:0000313" key="6">
    <source>
        <dbReference type="Proteomes" id="UP000307430"/>
    </source>
</evidence>
<dbReference type="EMBL" id="VCHQ01000011">
    <property type="protein sequence ID" value="TLV19222.1"/>
    <property type="molecule type" value="Genomic_DNA"/>
</dbReference>
<accession>A0A5R9LIW9</accession>
<dbReference type="Proteomes" id="UP000307430">
    <property type="component" value="Unassembled WGS sequence"/>
</dbReference>